<keyword evidence="1" id="KW-0472">Membrane</keyword>
<keyword evidence="1" id="KW-1133">Transmembrane helix</keyword>
<feature type="transmembrane region" description="Helical" evidence="1">
    <location>
        <begin position="384"/>
        <end position="401"/>
    </location>
</feature>
<gene>
    <name evidence="2" type="ORF">EP10_001822</name>
</gene>
<organism evidence="2 3">
    <name type="scientific">Geobacillus icigianus</name>
    <dbReference type="NCBI Taxonomy" id="1430331"/>
    <lineage>
        <taxon>Bacteria</taxon>
        <taxon>Bacillati</taxon>
        <taxon>Bacillota</taxon>
        <taxon>Bacilli</taxon>
        <taxon>Bacillales</taxon>
        <taxon>Anoxybacillaceae</taxon>
        <taxon>Geobacillus</taxon>
    </lineage>
</organism>
<protein>
    <recommendedName>
        <fullName evidence="4">Oligosaccharide repeat unit polymerase</fullName>
    </recommendedName>
</protein>
<proteinExistence type="predicted"/>
<evidence type="ECO:0000313" key="3">
    <source>
        <dbReference type="Proteomes" id="UP000029267"/>
    </source>
</evidence>
<feature type="transmembrane region" description="Helical" evidence="1">
    <location>
        <begin position="360"/>
        <end position="378"/>
    </location>
</feature>
<evidence type="ECO:0008006" key="4">
    <source>
        <dbReference type="Google" id="ProtNLM"/>
    </source>
</evidence>
<accession>A0ABU6BGE4</accession>
<reference evidence="2 3" key="1">
    <citation type="journal article" date="2014" name="Genome Announc.">
        <title>Draft Genome Sequence of Geobacillus icigianus Strain G1w1T Isolated from Hot Springs in the Valley of Geysers, Kamchatka (Russian Federation).</title>
        <authorList>
            <person name="Bryanskaya A.V."/>
            <person name="Rozanov A.S."/>
            <person name="Logacheva M.D."/>
            <person name="Kotenko A.V."/>
            <person name="Peltek S.E."/>
        </authorList>
    </citation>
    <scope>NUCLEOTIDE SEQUENCE [LARGE SCALE GENOMIC DNA]</scope>
    <source>
        <strain evidence="2 3">G1w1</strain>
    </source>
</reference>
<keyword evidence="3" id="KW-1185">Reference proteome</keyword>
<name>A0ABU6BGE4_9BACL</name>
<feature type="transmembrane region" description="Helical" evidence="1">
    <location>
        <begin position="250"/>
        <end position="272"/>
    </location>
</feature>
<feature type="transmembrane region" description="Helical" evidence="1">
    <location>
        <begin position="44"/>
        <end position="64"/>
    </location>
</feature>
<comment type="caution">
    <text evidence="2">The sequence shown here is derived from an EMBL/GenBank/DDBJ whole genome shotgun (WGS) entry which is preliminary data.</text>
</comment>
<keyword evidence="1" id="KW-0812">Transmembrane</keyword>
<dbReference type="NCBIfam" id="TIGR04370">
    <property type="entry name" value="glyco_rpt_poly"/>
    <property type="match status" value="1"/>
</dbReference>
<feature type="transmembrane region" description="Helical" evidence="1">
    <location>
        <begin position="162"/>
        <end position="179"/>
    </location>
</feature>
<evidence type="ECO:0000256" key="1">
    <source>
        <dbReference type="SAM" id="Phobius"/>
    </source>
</evidence>
<feature type="transmembrane region" description="Helical" evidence="1">
    <location>
        <begin position="210"/>
        <end position="230"/>
    </location>
</feature>
<feature type="transmembrane region" description="Helical" evidence="1">
    <location>
        <begin position="185"/>
        <end position="203"/>
    </location>
</feature>
<feature type="transmembrane region" description="Helical" evidence="1">
    <location>
        <begin position="130"/>
        <end position="150"/>
    </location>
</feature>
<feature type="transmembrane region" description="Helical" evidence="1">
    <location>
        <begin position="319"/>
        <end position="348"/>
    </location>
</feature>
<dbReference type="EMBL" id="JPYA02000002">
    <property type="protein sequence ID" value="MEB3750981.1"/>
    <property type="molecule type" value="Genomic_DNA"/>
</dbReference>
<feature type="transmembrane region" description="Helical" evidence="1">
    <location>
        <begin position="12"/>
        <end position="32"/>
    </location>
</feature>
<dbReference type="RefSeq" id="WP_407652272.1">
    <property type="nucleotide sequence ID" value="NZ_JPYA02000002.1"/>
</dbReference>
<feature type="transmembrane region" description="Helical" evidence="1">
    <location>
        <begin position="279"/>
        <end position="299"/>
    </location>
</feature>
<feature type="transmembrane region" description="Helical" evidence="1">
    <location>
        <begin position="76"/>
        <end position="96"/>
    </location>
</feature>
<dbReference type="Proteomes" id="UP000029267">
    <property type="component" value="Unassembled WGS sequence"/>
</dbReference>
<evidence type="ECO:0000313" key="2">
    <source>
        <dbReference type="EMBL" id="MEB3750981.1"/>
    </source>
</evidence>
<sequence>MNSIWWINPSRFVIFILLPLYIIIYVSAGSYIGGVKNYFEPFYFMVGMLLILSIYFSISLALKVKTTINEKCYNFVIKDFFIELLFWLTFIGYFVWFYKLIVNPQMIINYFYKEGYVWVVRNELNTLPGITTLTQCGVVFSIFFVNNVFICTKYHLKIKKRFKVYFVVVFLFTILRSFVWSERLALIELLIPLLLLYFNFHSFNSRISKLFINLFPFYSIVLFVIFFGVTEYFRSWPYYRDRYYSFWNFIIERIMIYYSTAINNGVGILHYYSWPSYSFYFTLNWIYRLPGIGDYLLSWQKNNIPYFVDKYGNPEFTNVAGLFAIVYDLGIIGSFFYCIVLGFFIGIIYNSFKRKHIMELLLYPIFFISLVEIYRILYLGESRIFYILFFGLLGIIFSRRISMSNFYSLPRNENHSVLP</sequence>